<evidence type="ECO:0000256" key="4">
    <source>
        <dbReference type="HAMAP-Rule" id="MF_01384"/>
    </source>
</evidence>
<comment type="subunit">
    <text evidence="4">UreD, UreF and UreG form a complex that acts as a GTP-hydrolysis-dependent molecular chaperone, activating the urease apoprotein by helping to assemble the nickel containing metallocenter of UreC. The UreE protein probably delivers the nickel.</text>
</comment>
<dbReference type="GO" id="GO:0016151">
    <property type="term" value="F:nickel cation binding"/>
    <property type="evidence" value="ECO:0007669"/>
    <property type="project" value="UniProtKB-UniRule"/>
</dbReference>
<comment type="caution">
    <text evidence="5">The sequence shown here is derived from an EMBL/GenBank/DDBJ whole genome shotgun (WGS) entry which is preliminary data.</text>
</comment>
<evidence type="ECO:0000256" key="2">
    <source>
        <dbReference type="ARBA" id="ARBA00022988"/>
    </source>
</evidence>
<keyword evidence="2 4" id="KW-0996">Nickel insertion</keyword>
<dbReference type="InterPro" id="IPR002669">
    <property type="entry name" value="UreD"/>
</dbReference>
<dbReference type="AlphaFoldDB" id="A0A1Y5HST5"/>
<dbReference type="PANTHER" id="PTHR33643">
    <property type="entry name" value="UREASE ACCESSORY PROTEIN D"/>
    <property type="match status" value="1"/>
</dbReference>
<evidence type="ECO:0000313" key="6">
    <source>
        <dbReference type="Proteomes" id="UP000227088"/>
    </source>
</evidence>
<gene>
    <name evidence="4" type="primary">ureD</name>
    <name evidence="5" type="ORF">A9R00_06320</name>
</gene>
<organism evidence="5 6">
    <name type="scientific">Oleispira antarctica</name>
    <dbReference type="NCBI Taxonomy" id="188908"/>
    <lineage>
        <taxon>Bacteria</taxon>
        <taxon>Pseudomonadati</taxon>
        <taxon>Pseudomonadota</taxon>
        <taxon>Gammaproteobacteria</taxon>
        <taxon>Oceanospirillales</taxon>
        <taxon>Oceanospirillaceae</taxon>
        <taxon>Oleispira</taxon>
    </lineage>
</organism>
<protein>
    <recommendedName>
        <fullName evidence="4">Urease accessory protein UreD</fullName>
    </recommendedName>
</protein>
<comment type="function">
    <text evidence="4">Required for maturation of urease via the functional incorporation of the urease nickel metallocenter.</text>
</comment>
<dbReference type="Pfam" id="PF01774">
    <property type="entry name" value="UreD"/>
    <property type="match status" value="1"/>
</dbReference>
<dbReference type="GO" id="GO:0005737">
    <property type="term" value="C:cytoplasm"/>
    <property type="evidence" value="ECO:0007669"/>
    <property type="project" value="UniProtKB-SubCell"/>
</dbReference>
<accession>A0A1Y5HST5</accession>
<dbReference type="HAMAP" id="MF_01384">
    <property type="entry name" value="UreD"/>
    <property type="match status" value="1"/>
</dbReference>
<dbReference type="PANTHER" id="PTHR33643:SF1">
    <property type="entry name" value="UREASE ACCESSORY PROTEIN D"/>
    <property type="match status" value="1"/>
</dbReference>
<dbReference type="Proteomes" id="UP000227088">
    <property type="component" value="Unassembled WGS sequence"/>
</dbReference>
<reference evidence="6" key="1">
    <citation type="journal article" date="2017" name="Proc. Natl. Acad. Sci. U.S.A.">
        <title>Simulation of Deepwater Horizon oil plume reveals substrate specialization within a complex community of hydrocarbon degraders.</title>
        <authorList>
            <person name="Hu P."/>
            <person name="Dubinsky E.A."/>
            <person name="Probst A.J."/>
            <person name="Wang J."/>
            <person name="Sieber C.M.K."/>
            <person name="Tom L.M."/>
            <person name="Gardinali P."/>
            <person name="Banfield J.F."/>
            <person name="Atlas R.M."/>
            <person name="Andersen G.L."/>
        </authorList>
    </citation>
    <scope>NUCLEOTIDE SEQUENCE [LARGE SCALE GENOMIC DNA]</scope>
</reference>
<keyword evidence="3 4" id="KW-0143">Chaperone</keyword>
<name>A0A1Y5HST5_OLEAN</name>
<comment type="subcellular location">
    <subcellularLocation>
        <location evidence="4">Cytoplasm</location>
    </subcellularLocation>
</comment>
<sequence>MQQQELDPTLHWLANYQAELGFIDDKTRLGKTSHFGPLRVQRPFYPEGNICAHLYLLHPPGGLVAGDYLTIGLHLYPHAQALMTTPSAGKIYNNITERKQFQKVSLRVEEHAVLEWMPQETLVFDGAEGELITEVELSNQAQFMGWDIVCLGRPSSEDWFERGSIRQVLSIKRNGLPLFIERNLICADADIMQDKAGLASQAVFGSFVLTNAEGKIPELDEERREALESLAALTGKSGQAKGLVAVTHKPGLVIVRYLGPCADNAKKVFIKYWQWMRPFVNGREACAPRIWNT</sequence>
<comment type="similarity">
    <text evidence="1 4">Belongs to the UreD family.</text>
</comment>
<proteinExistence type="inferred from homology"/>
<evidence type="ECO:0000256" key="3">
    <source>
        <dbReference type="ARBA" id="ARBA00023186"/>
    </source>
</evidence>
<dbReference type="EMBL" id="MABE01000356">
    <property type="protein sequence ID" value="OUS40378.1"/>
    <property type="molecule type" value="Genomic_DNA"/>
</dbReference>
<evidence type="ECO:0000313" key="5">
    <source>
        <dbReference type="EMBL" id="OUS40378.1"/>
    </source>
</evidence>
<keyword evidence="4" id="KW-0963">Cytoplasm</keyword>
<evidence type="ECO:0000256" key="1">
    <source>
        <dbReference type="ARBA" id="ARBA00007177"/>
    </source>
</evidence>